<evidence type="ECO:0000313" key="2">
    <source>
        <dbReference type="Proteomes" id="UP000253664"/>
    </source>
</evidence>
<accession>A0A367LJJ2</accession>
<comment type="caution">
    <text evidence="1">The sequence shown here is derived from an EMBL/GenBank/DDBJ whole genome shotgun (WGS) entry which is preliminary data.</text>
</comment>
<protein>
    <submittedName>
        <fullName evidence="1">Uncharacterized protein</fullName>
    </submittedName>
</protein>
<reference evidence="1 2" key="1">
    <citation type="journal article" date="2015" name="BMC Genomics">
        <title>Insights from the genome of Ophiocordyceps polyrhachis-furcata to pathogenicity and host specificity in insect fungi.</title>
        <authorList>
            <person name="Wichadakul D."/>
            <person name="Kobmoo N."/>
            <person name="Ingsriswang S."/>
            <person name="Tangphatsornruang S."/>
            <person name="Chantasingh D."/>
            <person name="Luangsa-ard J.J."/>
            <person name="Eurwilaichitr L."/>
        </authorList>
    </citation>
    <scope>NUCLEOTIDE SEQUENCE [LARGE SCALE GENOMIC DNA]</scope>
    <source>
        <strain evidence="1 2">BCC 54312</strain>
    </source>
</reference>
<proteinExistence type="predicted"/>
<keyword evidence="2" id="KW-1185">Reference proteome</keyword>
<dbReference type="Proteomes" id="UP000253664">
    <property type="component" value="Unassembled WGS sequence"/>
</dbReference>
<gene>
    <name evidence="1" type="ORF">L249_6646</name>
</gene>
<dbReference type="EMBL" id="LKCN02000003">
    <property type="protein sequence ID" value="RCI14569.1"/>
    <property type="molecule type" value="Genomic_DNA"/>
</dbReference>
<name>A0A367LJJ2_9HYPO</name>
<sequence length="69" mass="7493">MELEIRIFRSMVASGLRTRNPRISSLKVEAPLTKIMLAMSKVENCLSVSCRSRCPAAQASTPLSIASIA</sequence>
<evidence type="ECO:0000313" key="1">
    <source>
        <dbReference type="EMBL" id="RCI14569.1"/>
    </source>
</evidence>
<dbReference type="AlphaFoldDB" id="A0A367LJJ2"/>
<organism evidence="1 2">
    <name type="scientific">Ophiocordyceps polyrhachis-furcata BCC 54312</name>
    <dbReference type="NCBI Taxonomy" id="1330021"/>
    <lineage>
        <taxon>Eukaryota</taxon>
        <taxon>Fungi</taxon>
        <taxon>Dikarya</taxon>
        <taxon>Ascomycota</taxon>
        <taxon>Pezizomycotina</taxon>
        <taxon>Sordariomycetes</taxon>
        <taxon>Hypocreomycetidae</taxon>
        <taxon>Hypocreales</taxon>
        <taxon>Ophiocordycipitaceae</taxon>
        <taxon>Ophiocordyceps</taxon>
    </lineage>
</organism>